<sequence length="76" mass="8736">STAPSFFFLRRSFALVTQAGVQWHNVSFPEPQPPGFKQFSCLSLLSSWDYRCPPPHLANFCIFSRDWVSPSWPGWS</sequence>
<evidence type="ECO:0000313" key="2">
    <source>
        <dbReference type="Proteomes" id="UP000008225"/>
    </source>
</evidence>
<evidence type="ECO:0000313" key="1">
    <source>
        <dbReference type="Ensembl" id="ENSCJAP00000088209.1"/>
    </source>
</evidence>
<protein>
    <submittedName>
        <fullName evidence="1">Uncharacterized protein</fullName>
    </submittedName>
</protein>
<reference evidence="1" key="2">
    <citation type="submission" date="2025-08" db="UniProtKB">
        <authorList>
            <consortium name="Ensembl"/>
        </authorList>
    </citation>
    <scope>IDENTIFICATION</scope>
</reference>
<dbReference type="AlphaFoldDB" id="A0A8I3WCZ5"/>
<organism evidence="1 2">
    <name type="scientific">Callithrix jacchus</name>
    <name type="common">White-tufted-ear marmoset</name>
    <name type="synonym">Simia Jacchus</name>
    <dbReference type="NCBI Taxonomy" id="9483"/>
    <lineage>
        <taxon>Eukaryota</taxon>
        <taxon>Metazoa</taxon>
        <taxon>Chordata</taxon>
        <taxon>Craniata</taxon>
        <taxon>Vertebrata</taxon>
        <taxon>Euteleostomi</taxon>
        <taxon>Mammalia</taxon>
        <taxon>Eutheria</taxon>
        <taxon>Euarchontoglires</taxon>
        <taxon>Primates</taxon>
        <taxon>Haplorrhini</taxon>
        <taxon>Platyrrhini</taxon>
        <taxon>Cebidae</taxon>
        <taxon>Callitrichinae</taxon>
        <taxon>Callithrix</taxon>
        <taxon>Callithrix</taxon>
    </lineage>
</organism>
<dbReference type="GeneTree" id="ENSGT00940000161627"/>
<proteinExistence type="predicted"/>
<keyword evidence="2" id="KW-1185">Reference proteome</keyword>
<reference evidence="1 2" key="1">
    <citation type="submission" date="2009-03" db="EMBL/GenBank/DDBJ databases">
        <authorList>
            <person name="Warren W."/>
            <person name="Ye L."/>
            <person name="Minx P."/>
            <person name="Worley K."/>
            <person name="Gibbs R."/>
            <person name="Wilson R.K."/>
        </authorList>
    </citation>
    <scope>NUCLEOTIDE SEQUENCE [LARGE SCALE GENOMIC DNA]</scope>
</reference>
<dbReference type="PANTHER" id="PTHR46254">
    <property type="entry name" value="PROTEIN GVQW1-RELATED"/>
    <property type="match status" value="1"/>
</dbReference>
<reference evidence="1" key="3">
    <citation type="submission" date="2025-09" db="UniProtKB">
        <authorList>
            <consortium name="Ensembl"/>
        </authorList>
    </citation>
    <scope>IDENTIFICATION</scope>
</reference>
<name>A0A8I3WCZ5_CALJA</name>
<dbReference type="Proteomes" id="UP000008225">
    <property type="component" value="Chromosome 6"/>
</dbReference>
<accession>A0A8I3WCZ5</accession>
<dbReference type="Ensembl" id="ENSCJAT00000131334.1">
    <property type="protein sequence ID" value="ENSCJAP00000088209.1"/>
    <property type="gene ID" value="ENSCJAG00000079776.1"/>
</dbReference>